<evidence type="ECO:0000313" key="1">
    <source>
        <dbReference type="EMBL" id="KAL3392070.1"/>
    </source>
</evidence>
<reference evidence="1 2" key="1">
    <citation type="journal article" date="2024" name="bioRxiv">
        <title>A reference genome for Trichogramma kaykai: A tiny desert-dwelling parasitoid wasp with competing sex-ratio distorters.</title>
        <authorList>
            <person name="Culotta J."/>
            <person name="Lindsey A.R."/>
        </authorList>
    </citation>
    <scope>NUCLEOTIDE SEQUENCE [LARGE SCALE GENOMIC DNA]</scope>
    <source>
        <strain evidence="1 2">KSX58</strain>
    </source>
</reference>
<accession>A0ABD2WH94</accession>
<proteinExistence type="predicted"/>
<sequence length="192" mass="22416">MLRKWVVLVAYFGKEASDEESAKKIHDILCDPMAELYVKFLYFILSKFTAVIEKLQSVSTILNEHQDVMSAMFSNIISLYMDSNYVSTTRLQDIDLTDINHMKKMSNINVGIECLRLLNKEYTNMSHTQKQEFFKVCQEFLKTACSELKRKCEDFALDHINLRPLLHPRNALSKNFHENYAPNLNELCTAYK</sequence>
<dbReference type="Proteomes" id="UP001627154">
    <property type="component" value="Unassembled WGS sequence"/>
</dbReference>
<protein>
    <submittedName>
        <fullName evidence="1">Uncharacterized protein</fullName>
    </submittedName>
</protein>
<name>A0ABD2WH94_9HYME</name>
<gene>
    <name evidence="1" type="ORF">TKK_013391</name>
</gene>
<evidence type="ECO:0000313" key="2">
    <source>
        <dbReference type="Proteomes" id="UP001627154"/>
    </source>
</evidence>
<dbReference type="EMBL" id="JBJJXI010000107">
    <property type="protein sequence ID" value="KAL3392070.1"/>
    <property type="molecule type" value="Genomic_DNA"/>
</dbReference>
<dbReference type="AlphaFoldDB" id="A0ABD2WH94"/>
<keyword evidence="2" id="KW-1185">Reference proteome</keyword>
<organism evidence="1 2">
    <name type="scientific">Trichogramma kaykai</name>
    <dbReference type="NCBI Taxonomy" id="54128"/>
    <lineage>
        <taxon>Eukaryota</taxon>
        <taxon>Metazoa</taxon>
        <taxon>Ecdysozoa</taxon>
        <taxon>Arthropoda</taxon>
        <taxon>Hexapoda</taxon>
        <taxon>Insecta</taxon>
        <taxon>Pterygota</taxon>
        <taxon>Neoptera</taxon>
        <taxon>Endopterygota</taxon>
        <taxon>Hymenoptera</taxon>
        <taxon>Apocrita</taxon>
        <taxon>Proctotrupomorpha</taxon>
        <taxon>Chalcidoidea</taxon>
        <taxon>Trichogrammatidae</taxon>
        <taxon>Trichogramma</taxon>
    </lineage>
</organism>
<comment type="caution">
    <text evidence="1">The sequence shown here is derived from an EMBL/GenBank/DDBJ whole genome shotgun (WGS) entry which is preliminary data.</text>
</comment>